<dbReference type="FunFam" id="1.10.238.10:FF:000178">
    <property type="entry name" value="Calmodulin-2 A"/>
    <property type="match status" value="1"/>
</dbReference>
<proteinExistence type="inferred from homology"/>
<dbReference type="AlphaFoldDB" id="A0AA36NDH1"/>
<dbReference type="InterPro" id="IPR036020">
    <property type="entry name" value="WW_dom_sf"/>
</dbReference>
<evidence type="ECO:0000313" key="7">
    <source>
        <dbReference type="EMBL" id="CAJ1403087.1"/>
    </source>
</evidence>
<evidence type="ECO:0008006" key="9">
    <source>
        <dbReference type="Google" id="ProtNLM"/>
    </source>
</evidence>
<dbReference type="SMART" id="SM00054">
    <property type="entry name" value="EFh"/>
    <property type="match status" value="4"/>
</dbReference>
<keyword evidence="3" id="KW-0106">Calcium</keyword>
<evidence type="ECO:0000313" key="8">
    <source>
        <dbReference type="Proteomes" id="UP001178507"/>
    </source>
</evidence>
<feature type="domain" description="EF-hand" evidence="6">
    <location>
        <begin position="51"/>
        <end position="86"/>
    </location>
</feature>
<dbReference type="PROSITE" id="PS50020">
    <property type="entry name" value="WW_DOMAIN_2"/>
    <property type="match status" value="1"/>
</dbReference>
<dbReference type="PROSITE" id="PS00018">
    <property type="entry name" value="EF_HAND_1"/>
    <property type="match status" value="3"/>
</dbReference>
<feature type="domain" description="EF-hand" evidence="6">
    <location>
        <begin position="87"/>
        <end position="122"/>
    </location>
</feature>
<feature type="compositionally biased region" description="Basic and acidic residues" evidence="4">
    <location>
        <begin position="241"/>
        <end position="250"/>
    </location>
</feature>
<dbReference type="EMBL" id="CAUJNA010003480">
    <property type="protein sequence ID" value="CAJ1403087.1"/>
    <property type="molecule type" value="Genomic_DNA"/>
</dbReference>
<dbReference type="InterPro" id="IPR018247">
    <property type="entry name" value="EF_Hand_1_Ca_BS"/>
</dbReference>
<dbReference type="PANTHER" id="PTHR46311">
    <property type="entry name" value="CALCIUM-BINDING PROTEIN 8-RELATED"/>
    <property type="match status" value="1"/>
</dbReference>
<evidence type="ECO:0000259" key="5">
    <source>
        <dbReference type="PROSITE" id="PS50020"/>
    </source>
</evidence>
<dbReference type="Pfam" id="PF00397">
    <property type="entry name" value="WW"/>
    <property type="match status" value="1"/>
</dbReference>
<accession>A0AA36NDH1</accession>
<evidence type="ECO:0000256" key="1">
    <source>
        <dbReference type="ARBA" id="ARBA00005253"/>
    </source>
</evidence>
<feature type="region of interest" description="Disordered" evidence="4">
    <location>
        <begin position="209"/>
        <end position="250"/>
    </location>
</feature>
<dbReference type="PANTHER" id="PTHR46311:SF5">
    <property type="entry name" value="EF-HAND DOMAIN-CONTAINING PROTEIN"/>
    <property type="match status" value="1"/>
</dbReference>
<sequence>MSKLATTTTRWLPPGWSVHKDKCGRTYYANSDTGKVQWLPPPTVQKTASEVRTLIIQHNFKAADRDNSGVINKSELGLMMRRINPEMTAKEVEDMHKAMDSDLDGKVSFSEFHDWILADAQRGLAEKLTHLMSSPAGGVHATFRIWDMDSNGKLSRHELAEVLQKSLPHISQVQLEGIFDELDKDKTGQVTVSEFMGFLYGSGAATSFSKASVERRPGWEEAPDSDAARKMGATPTAPALAERRPPAPAR</sequence>
<dbReference type="SMART" id="SM00456">
    <property type="entry name" value="WW"/>
    <property type="match status" value="1"/>
</dbReference>
<dbReference type="CDD" id="cd00201">
    <property type="entry name" value="WW"/>
    <property type="match status" value="1"/>
</dbReference>
<dbReference type="PROSITE" id="PS50222">
    <property type="entry name" value="EF_HAND_2"/>
    <property type="match status" value="4"/>
</dbReference>
<evidence type="ECO:0000259" key="6">
    <source>
        <dbReference type="PROSITE" id="PS50222"/>
    </source>
</evidence>
<dbReference type="Pfam" id="PF13499">
    <property type="entry name" value="EF-hand_7"/>
    <property type="match status" value="2"/>
</dbReference>
<dbReference type="Proteomes" id="UP001178507">
    <property type="component" value="Unassembled WGS sequence"/>
</dbReference>
<dbReference type="InterPro" id="IPR011992">
    <property type="entry name" value="EF-hand-dom_pair"/>
</dbReference>
<dbReference type="InterPro" id="IPR002048">
    <property type="entry name" value="EF_hand_dom"/>
</dbReference>
<evidence type="ECO:0000256" key="4">
    <source>
        <dbReference type="SAM" id="MobiDB-lite"/>
    </source>
</evidence>
<dbReference type="SUPFAM" id="SSF47473">
    <property type="entry name" value="EF-hand"/>
    <property type="match status" value="1"/>
</dbReference>
<keyword evidence="8" id="KW-1185">Reference proteome</keyword>
<dbReference type="GO" id="GO:0005509">
    <property type="term" value="F:calcium ion binding"/>
    <property type="evidence" value="ECO:0007669"/>
    <property type="project" value="InterPro"/>
</dbReference>
<dbReference type="GO" id="GO:0032588">
    <property type="term" value="C:trans-Golgi network membrane"/>
    <property type="evidence" value="ECO:0007669"/>
    <property type="project" value="TreeGrafter"/>
</dbReference>
<protein>
    <recommendedName>
        <fullName evidence="9">Calmodulin</fullName>
    </recommendedName>
</protein>
<evidence type="ECO:0000256" key="2">
    <source>
        <dbReference type="ARBA" id="ARBA00022737"/>
    </source>
</evidence>
<dbReference type="InterPro" id="IPR001202">
    <property type="entry name" value="WW_dom"/>
</dbReference>
<dbReference type="Gene3D" id="2.20.70.10">
    <property type="match status" value="1"/>
</dbReference>
<feature type="domain" description="EF-hand" evidence="6">
    <location>
        <begin position="170"/>
        <end position="205"/>
    </location>
</feature>
<dbReference type="SUPFAM" id="SSF51045">
    <property type="entry name" value="WW domain"/>
    <property type="match status" value="1"/>
</dbReference>
<evidence type="ECO:0000256" key="3">
    <source>
        <dbReference type="ARBA" id="ARBA00022837"/>
    </source>
</evidence>
<dbReference type="Gene3D" id="1.10.238.10">
    <property type="entry name" value="EF-hand"/>
    <property type="match status" value="2"/>
</dbReference>
<keyword evidence="2" id="KW-0677">Repeat</keyword>
<comment type="similarity">
    <text evidence="1">Belongs to the centrin family.</text>
</comment>
<dbReference type="CDD" id="cd00051">
    <property type="entry name" value="EFh"/>
    <property type="match status" value="2"/>
</dbReference>
<feature type="domain" description="WW" evidence="5">
    <location>
        <begin position="10"/>
        <end position="43"/>
    </location>
</feature>
<name>A0AA36NDH1_9DINO</name>
<comment type="caution">
    <text evidence="7">The sequence shown here is derived from an EMBL/GenBank/DDBJ whole genome shotgun (WGS) entry which is preliminary data.</text>
</comment>
<gene>
    <name evidence="7" type="ORF">EVOR1521_LOCUS25831</name>
</gene>
<feature type="domain" description="EF-hand" evidence="6">
    <location>
        <begin position="134"/>
        <end position="169"/>
    </location>
</feature>
<organism evidence="7 8">
    <name type="scientific">Effrenium voratum</name>
    <dbReference type="NCBI Taxonomy" id="2562239"/>
    <lineage>
        <taxon>Eukaryota</taxon>
        <taxon>Sar</taxon>
        <taxon>Alveolata</taxon>
        <taxon>Dinophyceae</taxon>
        <taxon>Suessiales</taxon>
        <taxon>Symbiodiniaceae</taxon>
        <taxon>Effrenium</taxon>
    </lineage>
</organism>
<reference evidence="7" key="1">
    <citation type="submission" date="2023-08" db="EMBL/GenBank/DDBJ databases">
        <authorList>
            <person name="Chen Y."/>
            <person name="Shah S."/>
            <person name="Dougan E. K."/>
            <person name="Thang M."/>
            <person name="Chan C."/>
        </authorList>
    </citation>
    <scope>NUCLEOTIDE SEQUENCE</scope>
</reference>
<dbReference type="InterPro" id="IPR051111">
    <property type="entry name" value="Ca-binding_regulatory"/>
</dbReference>